<proteinExistence type="predicted"/>
<accession>A0A080ZPC7</accession>
<dbReference type="EMBL" id="ANJA01002638">
    <property type="protein sequence ID" value="ETO68488.1"/>
    <property type="molecule type" value="Genomic_DNA"/>
</dbReference>
<organism evidence="1 2">
    <name type="scientific">Phytophthora nicotianae P1976</name>
    <dbReference type="NCBI Taxonomy" id="1317066"/>
    <lineage>
        <taxon>Eukaryota</taxon>
        <taxon>Sar</taxon>
        <taxon>Stramenopiles</taxon>
        <taxon>Oomycota</taxon>
        <taxon>Peronosporomycetes</taxon>
        <taxon>Peronosporales</taxon>
        <taxon>Peronosporaceae</taxon>
        <taxon>Phytophthora</taxon>
    </lineage>
</organism>
<comment type="caution">
    <text evidence="1">The sequence shown here is derived from an EMBL/GenBank/DDBJ whole genome shotgun (WGS) entry which is preliminary data.</text>
</comment>
<gene>
    <name evidence="1" type="ORF">F444_14678</name>
</gene>
<evidence type="ECO:0000313" key="2">
    <source>
        <dbReference type="Proteomes" id="UP000028582"/>
    </source>
</evidence>
<protein>
    <submittedName>
        <fullName evidence="1">Uncharacterized protein</fullName>
    </submittedName>
</protein>
<dbReference type="OrthoDB" id="93347at2759"/>
<evidence type="ECO:0000313" key="1">
    <source>
        <dbReference type="EMBL" id="ETO68488.1"/>
    </source>
</evidence>
<name>A0A080ZPC7_PHYNI</name>
<dbReference type="AlphaFoldDB" id="A0A080ZPC7"/>
<dbReference type="Proteomes" id="UP000028582">
    <property type="component" value="Unassembled WGS sequence"/>
</dbReference>
<sequence>MLRLQCLVSLEEDVRVVSIEVSSDERLDELQARLEEELNAIEFQAKPGSVMKLYCVQHQRLTYRQDPMTKLEVLFLDGGKICGADACSGAVLQSAQQLVPWALVSWYFQDLQFTFPDAIDVVVVWVNEDEIV</sequence>
<reference evidence="1 2" key="1">
    <citation type="submission" date="2013-11" db="EMBL/GenBank/DDBJ databases">
        <title>The Genome Sequence of Phytophthora parasitica P1976.</title>
        <authorList>
            <consortium name="The Broad Institute Genomics Platform"/>
            <person name="Russ C."/>
            <person name="Tyler B."/>
            <person name="Panabieres F."/>
            <person name="Shan W."/>
            <person name="Tripathy S."/>
            <person name="Grunwald N."/>
            <person name="Machado M."/>
            <person name="Johnson C.S."/>
            <person name="Walker B."/>
            <person name="Young S."/>
            <person name="Zeng Q."/>
            <person name="Gargeya S."/>
            <person name="Fitzgerald M."/>
            <person name="Haas B."/>
            <person name="Abouelleil A."/>
            <person name="Allen A.W."/>
            <person name="Alvarado L."/>
            <person name="Arachchi H.M."/>
            <person name="Berlin A.M."/>
            <person name="Chapman S.B."/>
            <person name="Gainer-Dewar J."/>
            <person name="Goldberg J."/>
            <person name="Griggs A."/>
            <person name="Gujja S."/>
            <person name="Hansen M."/>
            <person name="Howarth C."/>
            <person name="Imamovic A."/>
            <person name="Ireland A."/>
            <person name="Larimer J."/>
            <person name="McCowan C."/>
            <person name="Murphy C."/>
            <person name="Pearson M."/>
            <person name="Poon T.W."/>
            <person name="Priest M."/>
            <person name="Roberts A."/>
            <person name="Saif S."/>
            <person name="Shea T."/>
            <person name="Sisk P."/>
            <person name="Sykes S."/>
            <person name="Wortman J."/>
            <person name="Nusbaum C."/>
            <person name="Birren B."/>
        </authorList>
    </citation>
    <scope>NUCLEOTIDE SEQUENCE [LARGE SCALE GENOMIC DNA]</scope>
    <source>
        <strain evidence="1 2">P1976</strain>
    </source>
</reference>